<organism evidence="1 2">
    <name type="scientific">Ixodes persulcatus</name>
    <name type="common">Taiga tick</name>
    <dbReference type="NCBI Taxonomy" id="34615"/>
    <lineage>
        <taxon>Eukaryota</taxon>
        <taxon>Metazoa</taxon>
        <taxon>Ecdysozoa</taxon>
        <taxon>Arthropoda</taxon>
        <taxon>Chelicerata</taxon>
        <taxon>Arachnida</taxon>
        <taxon>Acari</taxon>
        <taxon>Parasitiformes</taxon>
        <taxon>Ixodida</taxon>
        <taxon>Ixodoidea</taxon>
        <taxon>Ixodidae</taxon>
        <taxon>Ixodinae</taxon>
        <taxon>Ixodes</taxon>
    </lineage>
</organism>
<reference evidence="1 2" key="1">
    <citation type="journal article" date="2020" name="Cell">
        <title>Large-Scale Comparative Analyses of Tick Genomes Elucidate Their Genetic Diversity and Vector Capacities.</title>
        <authorList>
            <consortium name="Tick Genome and Microbiome Consortium (TIGMIC)"/>
            <person name="Jia N."/>
            <person name="Wang J."/>
            <person name="Shi W."/>
            <person name="Du L."/>
            <person name="Sun Y."/>
            <person name="Zhan W."/>
            <person name="Jiang J.F."/>
            <person name="Wang Q."/>
            <person name="Zhang B."/>
            <person name="Ji P."/>
            <person name="Bell-Sakyi L."/>
            <person name="Cui X.M."/>
            <person name="Yuan T.T."/>
            <person name="Jiang B.G."/>
            <person name="Yang W.F."/>
            <person name="Lam T.T."/>
            <person name="Chang Q.C."/>
            <person name="Ding S.J."/>
            <person name="Wang X.J."/>
            <person name="Zhu J.G."/>
            <person name="Ruan X.D."/>
            <person name="Zhao L."/>
            <person name="Wei J.T."/>
            <person name="Ye R.Z."/>
            <person name="Que T.C."/>
            <person name="Du C.H."/>
            <person name="Zhou Y.H."/>
            <person name="Cheng J.X."/>
            <person name="Dai P.F."/>
            <person name="Guo W.B."/>
            <person name="Han X.H."/>
            <person name="Huang E.J."/>
            <person name="Li L.F."/>
            <person name="Wei W."/>
            <person name="Gao Y.C."/>
            <person name="Liu J.Z."/>
            <person name="Shao H.Z."/>
            <person name="Wang X."/>
            <person name="Wang C.C."/>
            <person name="Yang T.C."/>
            <person name="Huo Q.B."/>
            <person name="Li W."/>
            <person name="Chen H.Y."/>
            <person name="Chen S.E."/>
            <person name="Zhou L.G."/>
            <person name="Ni X.B."/>
            <person name="Tian J.H."/>
            <person name="Sheng Y."/>
            <person name="Liu T."/>
            <person name="Pan Y.S."/>
            <person name="Xia L.Y."/>
            <person name="Li J."/>
            <person name="Zhao F."/>
            <person name="Cao W.C."/>
        </authorList>
    </citation>
    <scope>NUCLEOTIDE SEQUENCE [LARGE SCALE GENOMIC DNA]</scope>
    <source>
        <strain evidence="1">Iper-2018</strain>
    </source>
</reference>
<accession>A0AC60NXN5</accession>
<dbReference type="Proteomes" id="UP000805193">
    <property type="component" value="Unassembled WGS sequence"/>
</dbReference>
<keyword evidence="2" id="KW-1185">Reference proteome</keyword>
<sequence>VLEVSMERWRIDGCLSVSTMTRTAVLRLNGGVTPDDILHQLRVAGELALVVVPGRASLCLRCQRTGLVRKECRVPKCNVFRRFGHDGTQCVRTYAVAAAPVGGNEKSDMDEAGAEEAISGPDAGSAGTARQAELPDVASVEATKPSDEAAAVRNGTISEPADDTPMEVLDASAGDPATKRMRDDVGADPDATSQGEHRPRRRPSGGNGLASSRTLLQTTEGLRNYLPDLACLGPFRASESACRTVRPSEPEPGVGSAS</sequence>
<dbReference type="EMBL" id="JABSTQ010011399">
    <property type="protein sequence ID" value="KAG0411843.1"/>
    <property type="molecule type" value="Genomic_DNA"/>
</dbReference>
<comment type="caution">
    <text evidence="1">The sequence shown here is derived from an EMBL/GenBank/DDBJ whole genome shotgun (WGS) entry which is preliminary data.</text>
</comment>
<proteinExistence type="predicted"/>
<evidence type="ECO:0000313" key="1">
    <source>
        <dbReference type="EMBL" id="KAG0411843.1"/>
    </source>
</evidence>
<name>A0AC60NXN5_IXOPE</name>
<feature type="non-terminal residue" evidence="1">
    <location>
        <position position="1"/>
    </location>
</feature>
<evidence type="ECO:0000313" key="2">
    <source>
        <dbReference type="Proteomes" id="UP000805193"/>
    </source>
</evidence>
<gene>
    <name evidence="1" type="ORF">HPB47_011024</name>
</gene>
<protein>
    <submittedName>
        <fullName evidence="1">Uncharacterized protein</fullName>
    </submittedName>
</protein>